<dbReference type="InterPro" id="IPR027417">
    <property type="entry name" value="P-loop_NTPase"/>
</dbReference>
<comment type="subcellular location">
    <subcellularLocation>
        <location evidence="1">Membrane</location>
        <topology evidence="1">Multi-pass membrane protein</topology>
    </subcellularLocation>
</comment>
<dbReference type="InterPro" id="IPR013581">
    <property type="entry name" value="PDR_assoc"/>
</dbReference>
<keyword evidence="5" id="KW-0677">Repeat</keyword>
<dbReference type="Pfam" id="PF14510">
    <property type="entry name" value="ABC_trans_N"/>
    <property type="match status" value="1"/>
</dbReference>
<evidence type="ECO:0000313" key="14">
    <source>
        <dbReference type="Proteomes" id="UP001497512"/>
    </source>
</evidence>
<feature type="transmembrane region" description="Helical" evidence="11">
    <location>
        <begin position="1369"/>
        <end position="1393"/>
    </location>
</feature>
<feature type="transmembrane region" description="Helical" evidence="11">
    <location>
        <begin position="634"/>
        <end position="662"/>
    </location>
</feature>
<evidence type="ECO:0000256" key="4">
    <source>
        <dbReference type="ARBA" id="ARBA00022692"/>
    </source>
</evidence>
<dbReference type="Proteomes" id="UP001497512">
    <property type="component" value="Chromosome 3"/>
</dbReference>
<keyword evidence="3" id="KW-0813">Transport</keyword>
<dbReference type="InterPro" id="IPR013525">
    <property type="entry name" value="ABC2_TM"/>
</dbReference>
<dbReference type="InterPro" id="IPR003439">
    <property type="entry name" value="ABC_transporter-like_ATP-bd"/>
</dbReference>
<evidence type="ECO:0000256" key="2">
    <source>
        <dbReference type="ARBA" id="ARBA00006012"/>
    </source>
</evidence>
<keyword evidence="14" id="KW-1185">Reference proteome</keyword>
<protein>
    <recommendedName>
        <fullName evidence="12">ABC transporter domain-containing protein</fullName>
    </recommendedName>
</protein>
<dbReference type="SUPFAM" id="SSF52540">
    <property type="entry name" value="P-loop containing nucleoside triphosphate hydrolases"/>
    <property type="match status" value="2"/>
</dbReference>
<evidence type="ECO:0000256" key="8">
    <source>
        <dbReference type="ARBA" id="ARBA00022989"/>
    </source>
</evidence>
<keyword evidence="6" id="KW-0547">Nucleotide-binding</keyword>
<evidence type="ECO:0000256" key="7">
    <source>
        <dbReference type="ARBA" id="ARBA00022840"/>
    </source>
</evidence>
<dbReference type="PANTHER" id="PTHR48040">
    <property type="entry name" value="PLEIOTROPIC DRUG RESISTANCE PROTEIN 1-LIKE ISOFORM X1"/>
    <property type="match status" value="1"/>
</dbReference>
<dbReference type="PROSITE" id="PS50893">
    <property type="entry name" value="ABC_TRANSPORTER_2"/>
    <property type="match status" value="2"/>
</dbReference>
<dbReference type="Pfam" id="PF08370">
    <property type="entry name" value="PDR_assoc"/>
    <property type="match status" value="1"/>
</dbReference>
<evidence type="ECO:0000256" key="1">
    <source>
        <dbReference type="ARBA" id="ARBA00004141"/>
    </source>
</evidence>
<feature type="transmembrane region" description="Helical" evidence="11">
    <location>
        <begin position="682"/>
        <end position="700"/>
    </location>
</feature>
<feature type="transmembrane region" description="Helical" evidence="11">
    <location>
        <begin position="1342"/>
        <end position="1362"/>
    </location>
</feature>
<feature type="transmembrane region" description="Helical" evidence="11">
    <location>
        <begin position="1286"/>
        <end position="1306"/>
    </location>
</feature>
<evidence type="ECO:0000256" key="3">
    <source>
        <dbReference type="ARBA" id="ARBA00022448"/>
    </source>
</evidence>
<dbReference type="InterPro" id="IPR034003">
    <property type="entry name" value="ABCG_PDR_2"/>
</dbReference>
<feature type="region of interest" description="Disordered" evidence="10">
    <location>
        <begin position="830"/>
        <end position="871"/>
    </location>
</feature>
<name>A0ABP0UIJ4_9BRYO</name>
<feature type="transmembrane region" description="Helical" evidence="11">
    <location>
        <begin position="1256"/>
        <end position="1274"/>
    </location>
</feature>
<feature type="compositionally biased region" description="Low complexity" evidence="10">
    <location>
        <begin position="861"/>
        <end position="871"/>
    </location>
</feature>
<dbReference type="InterPro" id="IPR003593">
    <property type="entry name" value="AAA+_ATPase"/>
</dbReference>
<feature type="transmembrane region" description="Helical" evidence="11">
    <location>
        <begin position="707"/>
        <end position="728"/>
    </location>
</feature>
<accession>A0ABP0UIJ4</accession>
<dbReference type="Pfam" id="PF01061">
    <property type="entry name" value="ABC2_membrane"/>
    <property type="match status" value="2"/>
</dbReference>
<dbReference type="Pfam" id="PF19055">
    <property type="entry name" value="ABC2_membrane_7"/>
    <property type="match status" value="2"/>
</dbReference>
<evidence type="ECO:0000256" key="5">
    <source>
        <dbReference type="ARBA" id="ARBA00022737"/>
    </source>
</evidence>
<feature type="domain" description="ABC transporter" evidence="12">
    <location>
        <begin position="194"/>
        <end position="467"/>
    </location>
</feature>
<keyword evidence="7" id="KW-0067">ATP-binding</keyword>
<reference evidence="13" key="1">
    <citation type="submission" date="2024-02" db="EMBL/GenBank/DDBJ databases">
        <authorList>
            <consortium name="ELIXIR-Norway"/>
            <consortium name="Elixir Norway"/>
        </authorList>
    </citation>
    <scope>NUCLEOTIDE SEQUENCE</scope>
</reference>
<keyword evidence="4 11" id="KW-0812">Transmembrane</keyword>
<dbReference type="EMBL" id="OZ019895">
    <property type="protein sequence ID" value="CAK9219813.1"/>
    <property type="molecule type" value="Genomic_DNA"/>
</dbReference>
<organism evidence="13 14">
    <name type="scientific">Sphagnum troendelagicum</name>
    <dbReference type="NCBI Taxonomy" id="128251"/>
    <lineage>
        <taxon>Eukaryota</taxon>
        <taxon>Viridiplantae</taxon>
        <taxon>Streptophyta</taxon>
        <taxon>Embryophyta</taxon>
        <taxon>Bryophyta</taxon>
        <taxon>Sphagnophytina</taxon>
        <taxon>Sphagnopsida</taxon>
        <taxon>Sphagnales</taxon>
        <taxon>Sphagnaceae</taxon>
        <taxon>Sphagnum</taxon>
    </lineage>
</organism>
<sequence>MASEKVAVVPEDSIAVAWGAGGGGGSRRGSHEGGLGAGVLSRSVRELSGSLRANWGLLGGQDNPLARSSVSRREEVADDEEALRWAALENLPTYNRVRTSIFFNPATGSRKNVDVRLLTPVQRRQLLDNLLNATADENEQILQKMRNRLDKVGITIPTIEVRYENLSIDADCYVGNRALPTLLTSTQNFFESILSNIHLVRTKKRVLTILDNVSGIIKPGRLTLLLGPPSSGKTTLLLALAGKLDKDLRVTGKITFNGHTQHEFVPEKTAAYISQKDLHVGEMTVNETLNFSAQCQGIGTNYELMEEVSRREKEAGIKPDVDVDVFMKARSLGGVKSSIATDYTLRVLGLDVCADTMVGDDMRRGISGGQKKRVTTGEMIVGPTRALFMDEISTGLDSSTTFSIINTLRQSAKIMDYTILVSLLQPAPETFELFDDIILLSEGRVVYHGPRVHVLEFFESCGFKCPDRKGIADFLQEVTSRKDQEQYWFNRQQSYHFVSVSEFTEAYQQFFIGRQMKEELAVPFPKELNHRAALSTEKYSVSKRELVKANYDKQMLLMKRNAIVYIFMIMQLAVGAFISMTVFFRTRLHQRTISDGTTYLGALFYAVVSIMFNGFGDLAIMISRLPVLIKQRDLLFYPAWSYSLSTILLSIPVSLLQSVVWVTMTYYVTGYAPEASRFFKQMLLLFLMGQTAGSMFRLIAALCRTMVLANTVGFIFILLSFMLGGFVVPRTYIKKWWIWGYWISPLTYAQQAVSVNEMLAPRWSTIPPGTTKPLGVQVLESRGQFPHAYWYWIGVAGLVGFIIVFNIGFTLAIAFMPPVGKPQAVMSEEELAEKEANREGTQVLLKAPKQPKRSHPRRSVTNTGQTTQGELQLQQIQRNSSSLHRNGSSNNTSKSAVTRGMVLPFQPLSISFDDISYYVDMPAEMKQDGFTETRLKLLSNITGAFRPGVLTALVGVSGAGKTTLMDVLAGRKTGGYIEGDIRISGYPKNQKTFARISGYCEQTDIHSPQVTVRESLLFSAWLRLGSDIDNERKKSFVEQVMDLVEMKSLEYALVGLPGITGLSTEQRKRLTIAVELVANPSIIFMDEPTSGLDARAAAIVMRTVRNTVDTGRTVVCTIHQPSIDIFEAFDELLLLKRGGRVIYCGPLGQRSHKLVEYFEAIPGISKIKEGANPATWMLDASSVPVENRLGVDFAELFEQSSLYQHNKELVKELSEPVPGSMDLSFPTEYSQPLFQQLQCTLWKQHLTYWRSPDYNLVRVVFTLLTALVFGSLFWDVGAKRDNSTDLFTIFGALYGSTIFICFNNCGTVQPVVSIERTVFYREKAAGMYSAIPYALAQLLIEVPYVLMQATAYALITYSMIGFEWTAAKFFWYLFVLYFSLISFTFYGMMMVALTPNSQLAQIVASFFYALFNLFSGFLIPKPMIPPWWIWYYWICPVAWTLYGLIASQFGDITQTVLVLGLTDEHPSVKDYINTYFGYKHSFLGVVAGVLVGWAVFFAIIFVFAIKYLNFQRR</sequence>
<comment type="similarity">
    <text evidence="2">Belongs to the ABC transporter superfamily. ABCG family. PDR (TC 3.A.1.205) subfamily.</text>
</comment>
<evidence type="ECO:0000259" key="12">
    <source>
        <dbReference type="PROSITE" id="PS50893"/>
    </source>
</evidence>
<dbReference type="Pfam" id="PF00005">
    <property type="entry name" value="ABC_tran"/>
    <property type="match status" value="2"/>
</dbReference>
<feature type="transmembrane region" description="Helical" evidence="11">
    <location>
        <begin position="1430"/>
        <end position="1449"/>
    </location>
</feature>
<dbReference type="InterPro" id="IPR043926">
    <property type="entry name" value="ABCG_dom"/>
</dbReference>
<evidence type="ECO:0000313" key="13">
    <source>
        <dbReference type="EMBL" id="CAK9219813.1"/>
    </source>
</evidence>
<evidence type="ECO:0000256" key="6">
    <source>
        <dbReference type="ARBA" id="ARBA00022741"/>
    </source>
</evidence>
<feature type="transmembrane region" description="Helical" evidence="11">
    <location>
        <begin position="562"/>
        <end position="583"/>
    </location>
</feature>
<dbReference type="InterPro" id="IPR029481">
    <property type="entry name" value="ABC_trans_N"/>
</dbReference>
<feature type="transmembrane region" description="Helical" evidence="11">
    <location>
        <begin position="1399"/>
        <end position="1418"/>
    </location>
</feature>
<proteinExistence type="inferred from homology"/>
<evidence type="ECO:0000256" key="11">
    <source>
        <dbReference type="SAM" id="Phobius"/>
    </source>
</evidence>
<feature type="transmembrane region" description="Helical" evidence="11">
    <location>
        <begin position="789"/>
        <end position="816"/>
    </location>
</feature>
<evidence type="ECO:0000256" key="9">
    <source>
        <dbReference type="ARBA" id="ARBA00023136"/>
    </source>
</evidence>
<dbReference type="Gene3D" id="3.40.50.300">
    <property type="entry name" value="P-loop containing nucleotide triphosphate hydrolases"/>
    <property type="match status" value="2"/>
</dbReference>
<feature type="domain" description="ABC transporter" evidence="12">
    <location>
        <begin position="910"/>
        <end position="1163"/>
    </location>
</feature>
<dbReference type="CDD" id="cd03232">
    <property type="entry name" value="ABCG_PDR_domain2"/>
    <property type="match status" value="1"/>
</dbReference>
<keyword evidence="9 11" id="KW-0472">Membrane</keyword>
<feature type="compositionally biased region" description="Basic residues" evidence="10">
    <location>
        <begin position="849"/>
        <end position="858"/>
    </location>
</feature>
<keyword evidence="8 11" id="KW-1133">Transmembrane helix</keyword>
<dbReference type="SMART" id="SM00382">
    <property type="entry name" value="AAA"/>
    <property type="match status" value="2"/>
</dbReference>
<evidence type="ECO:0000256" key="10">
    <source>
        <dbReference type="SAM" id="MobiDB-lite"/>
    </source>
</evidence>
<feature type="transmembrane region" description="Helical" evidence="11">
    <location>
        <begin position="603"/>
        <end position="622"/>
    </location>
</feature>
<gene>
    <name evidence="13" type="ORF">CSSPTR1EN2_LOCUS14882</name>
</gene>
<dbReference type="PANTHER" id="PTHR48040:SF28">
    <property type="entry name" value="ABC TRANSPORTER G FAMILY MEMBER 39-LIKE"/>
    <property type="match status" value="1"/>
</dbReference>
<feature type="transmembrane region" description="Helical" evidence="11">
    <location>
        <begin position="1482"/>
        <end position="1505"/>
    </location>
</feature>